<dbReference type="PRINTS" id="PR00975">
    <property type="entry name" value="RIBOSOMALS19"/>
</dbReference>
<dbReference type="OrthoDB" id="10258210at2759"/>
<proteinExistence type="inferred from homology"/>
<dbReference type="PANTHER" id="PTHR11880">
    <property type="entry name" value="RIBOSOMAL PROTEIN S19P FAMILY MEMBER"/>
    <property type="match status" value="1"/>
</dbReference>
<keyword evidence="2 5" id="KW-0689">Ribosomal protein</keyword>
<dbReference type="PIRSF" id="PIRSF002144">
    <property type="entry name" value="Ribosomal_S19"/>
    <property type="match status" value="1"/>
</dbReference>
<dbReference type="InterPro" id="IPR023575">
    <property type="entry name" value="Ribosomal_uS19_SF"/>
</dbReference>
<evidence type="ECO:0000256" key="6">
    <source>
        <dbReference type="SAM" id="MobiDB-lite"/>
    </source>
</evidence>
<keyword evidence="8" id="KW-1185">Reference proteome</keyword>
<evidence type="ECO:0000256" key="3">
    <source>
        <dbReference type="ARBA" id="ARBA00023274"/>
    </source>
</evidence>
<dbReference type="GO" id="GO:0006412">
    <property type="term" value="P:translation"/>
    <property type="evidence" value="ECO:0007669"/>
    <property type="project" value="InterPro"/>
</dbReference>
<accession>A0A643C6X2</accession>
<evidence type="ECO:0000256" key="1">
    <source>
        <dbReference type="ARBA" id="ARBA00007345"/>
    </source>
</evidence>
<organism evidence="7 8">
    <name type="scientific">Balaenoptera physalus</name>
    <name type="common">Fin whale</name>
    <name type="synonym">Balaena physalus</name>
    <dbReference type="NCBI Taxonomy" id="9770"/>
    <lineage>
        <taxon>Eukaryota</taxon>
        <taxon>Metazoa</taxon>
        <taxon>Chordata</taxon>
        <taxon>Craniata</taxon>
        <taxon>Vertebrata</taxon>
        <taxon>Euteleostomi</taxon>
        <taxon>Mammalia</taxon>
        <taxon>Eutheria</taxon>
        <taxon>Laurasiatheria</taxon>
        <taxon>Artiodactyla</taxon>
        <taxon>Whippomorpha</taxon>
        <taxon>Cetacea</taxon>
        <taxon>Mysticeti</taxon>
        <taxon>Balaenopteridae</taxon>
        <taxon>Balaenoptera</taxon>
    </lineage>
</organism>
<reference evidence="7 8" key="1">
    <citation type="journal article" date="2019" name="PLoS ONE">
        <title>Genomic analyses reveal an absence of contemporary introgressive admixture between fin whales and blue whales, despite known hybrids.</title>
        <authorList>
            <person name="Westbury M.V."/>
            <person name="Petersen B."/>
            <person name="Lorenzen E.D."/>
        </authorList>
    </citation>
    <scope>NUCLEOTIDE SEQUENCE [LARGE SCALE GENOMIC DNA]</scope>
    <source>
        <strain evidence="7">FinWhale-01</strain>
    </source>
</reference>
<name>A0A643C6X2_BALPH</name>
<protein>
    <recommendedName>
        <fullName evidence="4">40S ribosomal protein S15</fullName>
    </recommendedName>
</protein>
<dbReference type="Proteomes" id="UP000437017">
    <property type="component" value="Unassembled WGS sequence"/>
</dbReference>
<evidence type="ECO:0000256" key="5">
    <source>
        <dbReference type="RuleBase" id="RU003485"/>
    </source>
</evidence>
<dbReference type="GO" id="GO:0003735">
    <property type="term" value="F:structural constituent of ribosome"/>
    <property type="evidence" value="ECO:0007669"/>
    <property type="project" value="InterPro"/>
</dbReference>
<dbReference type="Gene3D" id="3.30.860.10">
    <property type="entry name" value="30s Ribosomal Protein S19, Chain A"/>
    <property type="match status" value="1"/>
</dbReference>
<dbReference type="Pfam" id="PF00203">
    <property type="entry name" value="Ribosomal_S19"/>
    <property type="match status" value="1"/>
</dbReference>
<keyword evidence="3 5" id="KW-0687">Ribonucleoprotein</keyword>
<gene>
    <name evidence="7" type="ORF">E2I00_014590</name>
</gene>
<dbReference type="AlphaFoldDB" id="A0A643C6X2"/>
<evidence type="ECO:0000256" key="2">
    <source>
        <dbReference type="ARBA" id="ARBA00022980"/>
    </source>
</evidence>
<sequence>MVDQQVPAIDSSRTDKTAEVEQRKQSFRKFTCRSVDPDQTLDVFYQQLMQLHSARQHQMLNRGLWREQHPCRSACARPRRRAPPKEKPAVVNTHLRVMIILPEKVASMVGIYNHKTFNQVEIKPEMIGHCLGMF</sequence>
<dbReference type="GO" id="GO:0022627">
    <property type="term" value="C:cytosolic small ribosomal subunit"/>
    <property type="evidence" value="ECO:0007669"/>
    <property type="project" value="TreeGrafter"/>
</dbReference>
<evidence type="ECO:0000313" key="8">
    <source>
        <dbReference type="Proteomes" id="UP000437017"/>
    </source>
</evidence>
<dbReference type="EMBL" id="SGJD01002455">
    <property type="protein sequence ID" value="KAB0395595.1"/>
    <property type="molecule type" value="Genomic_DNA"/>
</dbReference>
<comment type="similarity">
    <text evidence="1 5">Belongs to the universal ribosomal protein uS19 family.</text>
</comment>
<evidence type="ECO:0000256" key="4">
    <source>
        <dbReference type="ARBA" id="ARBA00035469"/>
    </source>
</evidence>
<evidence type="ECO:0000313" key="7">
    <source>
        <dbReference type="EMBL" id="KAB0395595.1"/>
    </source>
</evidence>
<feature type="region of interest" description="Disordered" evidence="6">
    <location>
        <begin position="1"/>
        <end position="20"/>
    </location>
</feature>
<dbReference type="SUPFAM" id="SSF54570">
    <property type="entry name" value="Ribosomal protein S19"/>
    <property type="match status" value="1"/>
</dbReference>
<dbReference type="GO" id="GO:0000028">
    <property type="term" value="P:ribosomal small subunit assembly"/>
    <property type="evidence" value="ECO:0007669"/>
    <property type="project" value="TreeGrafter"/>
</dbReference>
<comment type="caution">
    <text evidence="7">The sequence shown here is derived from an EMBL/GenBank/DDBJ whole genome shotgun (WGS) entry which is preliminary data.</text>
</comment>
<dbReference type="PANTHER" id="PTHR11880:SF2">
    <property type="entry name" value="SMALL RIBOSOMAL SUBUNIT PROTEIN US19"/>
    <property type="match status" value="1"/>
</dbReference>
<dbReference type="InterPro" id="IPR002222">
    <property type="entry name" value="Ribosomal_uS19"/>
</dbReference>